<dbReference type="Proteomes" id="UP000053660">
    <property type="component" value="Unassembled WGS sequence"/>
</dbReference>
<dbReference type="EMBL" id="KN549795">
    <property type="protein sequence ID" value="KHJ95972.1"/>
    <property type="molecule type" value="Genomic_DNA"/>
</dbReference>
<evidence type="ECO:0000313" key="2">
    <source>
        <dbReference type="Proteomes" id="UP000053660"/>
    </source>
</evidence>
<dbReference type="AlphaFoldDB" id="A0A0B1TJG5"/>
<reference evidence="1 2" key="1">
    <citation type="submission" date="2014-03" db="EMBL/GenBank/DDBJ databases">
        <title>Draft genome of the hookworm Oesophagostomum dentatum.</title>
        <authorList>
            <person name="Mitreva M."/>
        </authorList>
    </citation>
    <scope>NUCLEOTIDE SEQUENCE [LARGE SCALE GENOMIC DNA]</scope>
    <source>
        <strain evidence="1 2">OD-Hann</strain>
    </source>
</reference>
<evidence type="ECO:0000313" key="1">
    <source>
        <dbReference type="EMBL" id="KHJ95972.1"/>
    </source>
</evidence>
<name>A0A0B1TJG5_OESDE</name>
<dbReference type="OrthoDB" id="5862539at2759"/>
<protein>
    <submittedName>
        <fullName evidence="1">Uncharacterized protein</fullName>
    </submittedName>
</protein>
<sequence length="219" mass="25193">MVFKVGIHANCFRELDDGFFYQLMSCLKRNVAKGGAAPSGCCMRKDIHNRGSKNFDSWRNTVSDISTCEIINPPSVDCGLGDAGLEAKIRHRTLTWYPELKLQPRSIIRKNYRLQNGSLQKYDLSQLPKHPPHANVENALTPEEILERKAKYKEKHITWEQDCPVFVVYGYDQCRGELEYDENTMDDLSFKEAEEIEKNVDKILLPHTPNREVSKSKSD</sequence>
<keyword evidence="2" id="KW-1185">Reference proteome</keyword>
<gene>
    <name evidence="1" type="ORF">OESDEN_04069</name>
</gene>
<accession>A0A0B1TJG5</accession>
<organism evidence="1 2">
    <name type="scientific">Oesophagostomum dentatum</name>
    <name type="common">Nodular worm</name>
    <dbReference type="NCBI Taxonomy" id="61180"/>
    <lineage>
        <taxon>Eukaryota</taxon>
        <taxon>Metazoa</taxon>
        <taxon>Ecdysozoa</taxon>
        <taxon>Nematoda</taxon>
        <taxon>Chromadorea</taxon>
        <taxon>Rhabditida</taxon>
        <taxon>Rhabditina</taxon>
        <taxon>Rhabditomorpha</taxon>
        <taxon>Strongyloidea</taxon>
        <taxon>Strongylidae</taxon>
        <taxon>Oesophagostomum</taxon>
    </lineage>
</organism>
<proteinExistence type="predicted"/>